<evidence type="ECO:0000256" key="1">
    <source>
        <dbReference type="SAM" id="Phobius"/>
    </source>
</evidence>
<dbReference type="Proteomes" id="UP000242519">
    <property type="component" value="Unassembled WGS sequence"/>
</dbReference>
<organism evidence="2 3">
    <name type="scientific">Diplocarpon coronariae</name>
    <dbReference type="NCBI Taxonomy" id="2795749"/>
    <lineage>
        <taxon>Eukaryota</taxon>
        <taxon>Fungi</taxon>
        <taxon>Dikarya</taxon>
        <taxon>Ascomycota</taxon>
        <taxon>Pezizomycotina</taxon>
        <taxon>Leotiomycetes</taxon>
        <taxon>Helotiales</taxon>
        <taxon>Drepanopezizaceae</taxon>
        <taxon>Diplocarpon</taxon>
    </lineage>
</organism>
<proteinExistence type="predicted"/>
<sequence>MFAGEPQQKVWQRDIPMQAGAHALLMHGLLSVAALHLAFLEPDKASIYRPRAQNHHNVGIHLYNLEIRNITAENSHILFAFGILLVIWMYASPVVVAHEKRQLHEIIDLLELRNDSDPQLVTVQSIAGKPIGSMADVVPPAEPATANQEECIAVGQKIEELKLRVPEPGYERAIKQLRDVLLDSVARPQDISVVTFWPATVDDEFWIRLRNQESKAAFVFVHYALVLRKYEAQWWWVRGWSKGIVDAVGNALTDFDKVSLGWENFLSSLQE</sequence>
<feature type="transmembrane region" description="Helical" evidence="1">
    <location>
        <begin position="21"/>
        <end position="40"/>
    </location>
</feature>
<keyword evidence="1" id="KW-1133">Transmembrane helix</keyword>
<keyword evidence="1" id="KW-0812">Transmembrane</keyword>
<dbReference type="OrthoDB" id="5386330at2759"/>
<dbReference type="GO" id="GO:0001228">
    <property type="term" value="F:DNA-binding transcription activator activity, RNA polymerase II-specific"/>
    <property type="evidence" value="ECO:0007669"/>
    <property type="project" value="TreeGrafter"/>
</dbReference>
<dbReference type="AlphaFoldDB" id="A0A218Z207"/>
<name>A0A218Z207_9HELO</name>
<dbReference type="PANTHER" id="PTHR47784:SF5">
    <property type="entry name" value="STEROL UPTAKE CONTROL PROTEIN 2"/>
    <property type="match status" value="1"/>
</dbReference>
<reference evidence="2 3" key="1">
    <citation type="submission" date="2017-04" db="EMBL/GenBank/DDBJ databases">
        <title>Draft genome sequence of Marssonina coronaria NL1: causal agent of apple blotch.</title>
        <authorList>
            <person name="Cheng Q."/>
        </authorList>
    </citation>
    <scope>NUCLEOTIDE SEQUENCE [LARGE SCALE GENOMIC DNA]</scope>
    <source>
        <strain evidence="2 3">NL1</strain>
    </source>
</reference>
<dbReference type="InterPro" id="IPR053157">
    <property type="entry name" value="Sterol_Uptake_Regulator"/>
</dbReference>
<protein>
    <submittedName>
        <fullName evidence="2">Uncharacterized protein</fullName>
    </submittedName>
</protein>
<feature type="transmembrane region" description="Helical" evidence="1">
    <location>
        <begin position="77"/>
        <end position="97"/>
    </location>
</feature>
<gene>
    <name evidence="2" type="ORF">B2J93_2109</name>
</gene>
<comment type="caution">
    <text evidence="2">The sequence shown here is derived from an EMBL/GenBank/DDBJ whole genome shotgun (WGS) entry which is preliminary data.</text>
</comment>
<accession>A0A218Z207</accession>
<keyword evidence="3" id="KW-1185">Reference proteome</keyword>
<keyword evidence="1" id="KW-0472">Membrane</keyword>
<dbReference type="InParanoid" id="A0A218Z207"/>
<evidence type="ECO:0000313" key="3">
    <source>
        <dbReference type="Proteomes" id="UP000242519"/>
    </source>
</evidence>
<dbReference type="PANTHER" id="PTHR47784">
    <property type="entry name" value="STEROL UPTAKE CONTROL PROTEIN 2"/>
    <property type="match status" value="1"/>
</dbReference>
<evidence type="ECO:0000313" key="2">
    <source>
        <dbReference type="EMBL" id="OWP01593.1"/>
    </source>
</evidence>
<dbReference type="EMBL" id="MZNU01000266">
    <property type="protein sequence ID" value="OWP01593.1"/>
    <property type="molecule type" value="Genomic_DNA"/>
</dbReference>
<dbReference type="STRING" id="503106.A0A218Z207"/>